<evidence type="ECO:0000256" key="6">
    <source>
        <dbReference type="ARBA" id="ARBA00022989"/>
    </source>
</evidence>
<comment type="similarity">
    <text evidence="2">Belongs to the AzlC family.</text>
</comment>
<dbReference type="InterPro" id="IPR011606">
    <property type="entry name" value="Brnchd-chn_aa_trnsp_permease"/>
</dbReference>
<evidence type="ECO:0000256" key="8">
    <source>
        <dbReference type="SAM" id="Phobius"/>
    </source>
</evidence>
<name>A0A8J2ZZC9_9BACL</name>
<reference evidence="9" key="2">
    <citation type="submission" date="2020-09" db="EMBL/GenBank/DDBJ databases">
        <authorList>
            <person name="Sun Q."/>
            <person name="Zhou Y."/>
        </authorList>
    </citation>
    <scope>NUCLEOTIDE SEQUENCE</scope>
    <source>
        <strain evidence="9">CGMCC 1.12777</strain>
    </source>
</reference>
<evidence type="ECO:0000256" key="4">
    <source>
        <dbReference type="ARBA" id="ARBA00022475"/>
    </source>
</evidence>
<evidence type="ECO:0000256" key="2">
    <source>
        <dbReference type="ARBA" id="ARBA00010735"/>
    </source>
</evidence>
<dbReference type="GO" id="GO:0005886">
    <property type="term" value="C:plasma membrane"/>
    <property type="evidence" value="ECO:0007669"/>
    <property type="project" value="UniProtKB-SubCell"/>
</dbReference>
<comment type="caution">
    <text evidence="9">The sequence shown here is derived from an EMBL/GenBank/DDBJ whole genome shotgun (WGS) entry which is preliminary data.</text>
</comment>
<keyword evidence="4" id="KW-1003">Cell membrane</keyword>
<evidence type="ECO:0000256" key="1">
    <source>
        <dbReference type="ARBA" id="ARBA00004651"/>
    </source>
</evidence>
<keyword evidence="10" id="KW-1185">Reference proteome</keyword>
<keyword evidence="5 8" id="KW-0812">Transmembrane</keyword>
<evidence type="ECO:0000313" key="10">
    <source>
        <dbReference type="Proteomes" id="UP000656813"/>
    </source>
</evidence>
<evidence type="ECO:0000256" key="3">
    <source>
        <dbReference type="ARBA" id="ARBA00022448"/>
    </source>
</evidence>
<proteinExistence type="inferred from homology"/>
<accession>A0A8J2ZZC9</accession>
<dbReference type="AlphaFoldDB" id="A0A8J2ZZC9"/>
<feature type="transmembrane region" description="Helical" evidence="8">
    <location>
        <begin position="163"/>
        <end position="182"/>
    </location>
</feature>
<gene>
    <name evidence="9" type="ORF">GCM10007096_39880</name>
</gene>
<reference evidence="9" key="1">
    <citation type="journal article" date="2014" name="Int. J. Syst. Evol. Microbiol.">
        <title>Complete genome sequence of Corynebacterium casei LMG S-19264T (=DSM 44701T), isolated from a smear-ripened cheese.</title>
        <authorList>
            <consortium name="US DOE Joint Genome Institute (JGI-PGF)"/>
            <person name="Walter F."/>
            <person name="Albersmeier A."/>
            <person name="Kalinowski J."/>
            <person name="Ruckert C."/>
        </authorList>
    </citation>
    <scope>NUCLEOTIDE SEQUENCE</scope>
    <source>
        <strain evidence="9">CGMCC 1.12777</strain>
    </source>
</reference>
<evidence type="ECO:0000313" key="9">
    <source>
        <dbReference type="EMBL" id="GGH88166.1"/>
    </source>
</evidence>
<dbReference type="PANTHER" id="PTHR34979">
    <property type="entry name" value="INNER MEMBRANE PROTEIN YGAZ"/>
    <property type="match status" value="1"/>
</dbReference>
<dbReference type="Pfam" id="PF03591">
    <property type="entry name" value="AzlC"/>
    <property type="match status" value="1"/>
</dbReference>
<comment type="subcellular location">
    <subcellularLocation>
        <location evidence="1">Cell membrane</location>
        <topology evidence="1">Multi-pass membrane protein</topology>
    </subcellularLocation>
</comment>
<evidence type="ECO:0000256" key="7">
    <source>
        <dbReference type="ARBA" id="ARBA00023136"/>
    </source>
</evidence>
<feature type="transmembrane region" description="Helical" evidence="8">
    <location>
        <begin position="60"/>
        <end position="86"/>
    </location>
</feature>
<dbReference type="PANTHER" id="PTHR34979:SF1">
    <property type="entry name" value="INNER MEMBRANE PROTEIN YGAZ"/>
    <property type="match status" value="1"/>
</dbReference>
<dbReference type="Proteomes" id="UP000656813">
    <property type="component" value="Unassembled WGS sequence"/>
</dbReference>
<sequence length="246" mass="26688">MLSYHKEKGHSIMGLRTGSKAGIPIAIGYIPIALTFGLIAKTTGLTFSETIGMSLFVYAGASQFMALQMFAAGTSGLEIILATFIINIRHFLMTASLSEKIYERSLMKRALVAYGVTDETFSVASLQKEEVKPVFMAGLLLMAYGSWVIFSGVGYFIGAGLPGVLKASMSIALYAMFIGLIVPSLKRHRKVVALFSSAAILSSMLSLFLSSGWAIVLATLCSCFGVEAFYYKKKDPQEWEVGQHDK</sequence>
<protein>
    <submittedName>
        <fullName evidence="9">Autotransporter</fullName>
    </submittedName>
</protein>
<feature type="transmembrane region" description="Helical" evidence="8">
    <location>
        <begin position="21"/>
        <end position="40"/>
    </location>
</feature>
<keyword evidence="3" id="KW-0813">Transport</keyword>
<organism evidence="9 10">
    <name type="scientific">Pullulanibacillus pueri</name>
    <dbReference type="NCBI Taxonomy" id="1437324"/>
    <lineage>
        <taxon>Bacteria</taxon>
        <taxon>Bacillati</taxon>
        <taxon>Bacillota</taxon>
        <taxon>Bacilli</taxon>
        <taxon>Bacillales</taxon>
        <taxon>Sporolactobacillaceae</taxon>
        <taxon>Pullulanibacillus</taxon>
    </lineage>
</organism>
<evidence type="ECO:0000256" key="5">
    <source>
        <dbReference type="ARBA" id="ARBA00022692"/>
    </source>
</evidence>
<keyword evidence="6 8" id="KW-1133">Transmembrane helix</keyword>
<keyword evidence="7 8" id="KW-0472">Membrane</keyword>
<feature type="transmembrane region" description="Helical" evidence="8">
    <location>
        <begin position="191"/>
        <end position="208"/>
    </location>
</feature>
<dbReference type="GO" id="GO:1903785">
    <property type="term" value="P:L-valine transmembrane transport"/>
    <property type="evidence" value="ECO:0007669"/>
    <property type="project" value="TreeGrafter"/>
</dbReference>
<feature type="transmembrane region" description="Helical" evidence="8">
    <location>
        <begin position="214"/>
        <end position="231"/>
    </location>
</feature>
<dbReference type="EMBL" id="BMFV01000048">
    <property type="protein sequence ID" value="GGH88166.1"/>
    <property type="molecule type" value="Genomic_DNA"/>
</dbReference>
<feature type="transmembrane region" description="Helical" evidence="8">
    <location>
        <begin position="134"/>
        <end position="157"/>
    </location>
</feature>